<evidence type="ECO:0000259" key="9">
    <source>
        <dbReference type="SMART" id="SM00900"/>
    </source>
</evidence>
<dbReference type="GO" id="GO:0010181">
    <property type="term" value="F:FMN binding"/>
    <property type="evidence" value="ECO:0007669"/>
    <property type="project" value="InterPro"/>
</dbReference>
<evidence type="ECO:0000256" key="5">
    <source>
        <dbReference type="ARBA" id="ARBA00022982"/>
    </source>
</evidence>
<keyword evidence="6" id="KW-1278">Translocase</keyword>
<gene>
    <name evidence="6" type="primary">rnfG</name>
    <name evidence="10" type="ORF">H9865_05615</name>
</gene>
<keyword evidence="5 6" id="KW-0249">Electron transport</keyword>
<evidence type="ECO:0000313" key="10">
    <source>
        <dbReference type="EMBL" id="HIX05565.1"/>
    </source>
</evidence>
<dbReference type="PANTHER" id="PTHR36118">
    <property type="entry name" value="ION-TRANSLOCATING OXIDOREDUCTASE COMPLEX SUBUNIT G"/>
    <property type="match status" value="1"/>
</dbReference>
<dbReference type="HAMAP" id="MF_00479">
    <property type="entry name" value="RsxG_RnfG"/>
    <property type="match status" value="1"/>
</dbReference>
<evidence type="ECO:0000256" key="8">
    <source>
        <dbReference type="SAM" id="SignalP"/>
    </source>
</evidence>
<name>A0A9D1V3S1_9FIRM</name>
<comment type="subunit">
    <text evidence="6">The complex is composed of six subunits: RnfA, RnfB, RnfC, RnfD, RnfE and RnfG.</text>
</comment>
<feature type="signal peptide" evidence="8">
    <location>
        <begin position="1"/>
        <end position="28"/>
    </location>
</feature>
<keyword evidence="4 6" id="KW-0288">FMN</keyword>
<protein>
    <recommendedName>
        <fullName evidence="6">Ion-translocating oxidoreductase complex subunit G</fullName>
        <ecNumber evidence="6">7.-.-.-</ecNumber>
    </recommendedName>
    <alternativeName>
        <fullName evidence="6">Rnf electron transport complex subunit G</fullName>
    </alternativeName>
</protein>
<evidence type="ECO:0000256" key="2">
    <source>
        <dbReference type="ARBA" id="ARBA00022553"/>
    </source>
</evidence>
<dbReference type="AlphaFoldDB" id="A0A9D1V3S1"/>
<reference evidence="10" key="1">
    <citation type="journal article" date="2021" name="PeerJ">
        <title>Extensive microbial diversity within the chicken gut microbiome revealed by metagenomics and culture.</title>
        <authorList>
            <person name="Gilroy R."/>
            <person name="Ravi A."/>
            <person name="Getino M."/>
            <person name="Pursley I."/>
            <person name="Horton D.L."/>
            <person name="Alikhan N.F."/>
            <person name="Baker D."/>
            <person name="Gharbi K."/>
            <person name="Hall N."/>
            <person name="Watson M."/>
            <person name="Adriaenssens E.M."/>
            <person name="Foster-Nyarko E."/>
            <person name="Jarju S."/>
            <person name="Secka A."/>
            <person name="Antonio M."/>
            <person name="Oren A."/>
            <person name="Chaudhuri R.R."/>
            <person name="La Ragione R."/>
            <person name="Hildebrand F."/>
            <person name="Pallen M.J."/>
        </authorList>
    </citation>
    <scope>NUCLEOTIDE SEQUENCE</scope>
    <source>
        <strain evidence="10">2239</strain>
    </source>
</reference>
<keyword evidence="3 6" id="KW-0285">Flavoprotein</keyword>
<dbReference type="GO" id="GO:0009055">
    <property type="term" value="F:electron transfer activity"/>
    <property type="evidence" value="ECO:0007669"/>
    <property type="project" value="InterPro"/>
</dbReference>
<dbReference type="InterPro" id="IPR007329">
    <property type="entry name" value="FMN-bd"/>
</dbReference>
<evidence type="ECO:0000313" key="11">
    <source>
        <dbReference type="Proteomes" id="UP000824193"/>
    </source>
</evidence>
<comment type="subcellular location">
    <subcellularLocation>
        <location evidence="6">Cell membrane</location>
        <topology evidence="6">Single-pass membrane protein</topology>
    </subcellularLocation>
</comment>
<evidence type="ECO:0000256" key="7">
    <source>
        <dbReference type="SAM" id="MobiDB-lite"/>
    </source>
</evidence>
<feature type="modified residue" description="FMN phosphoryl threonine" evidence="6">
    <location>
        <position position="160"/>
    </location>
</feature>
<keyword evidence="6" id="KW-1133">Transmembrane helix</keyword>
<dbReference type="Pfam" id="PF04205">
    <property type="entry name" value="FMN_bind"/>
    <property type="match status" value="2"/>
</dbReference>
<dbReference type="EC" id="7.-.-.-" evidence="6"/>
<dbReference type="GO" id="GO:0005886">
    <property type="term" value="C:plasma membrane"/>
    <property type="evidence" value="ECO:0007669"/>
    <property type="project" value="UniProtKB-SubCell"/>
</dbReference>
<keyword evidence="8" id="KW-0732">Signal</keyword>
<dbReference type="GO" id="GO:0022900">
    <property type="term" value="P:electron transport chain"/>
    <property type="evidence" value="ECO:0007669"/>
    <property type="project" value="UniProtKB-UniRule"/>
</dbReference>
<comment type="cofactor">
    <cofactor evidence="6">
        <name>FMN</name>
        <dbReference type="ChEBI" id="CHEBI:58210"/>
    </cofactor>
</comment>
<comment type="caution">
    <text evidence="10">The sequence shown here is derived from an EMBL/GenBank/DDBJ whole genome shotgun (WGS) entry which is preliminary data.</text>
</comment>
<dbReference type="InterPro" id="IPR010209">
    <property type="entry name" value="Ion_transpt_RnfG/RsxG"/>
</dbReference>
<dbReference type="Proteomes" id="UP000824193">
    <property type="component" value="Unassembled WGS sequence"/>
</dbReference>
<keyword evidence="6" id="KW-0472">Membrane</keyword>
<dbReference type="PANTHER" id="PTHR36118:SF1">
    <property type="entry name" value="ION-TRANSLOCATING OXIDOREDUCTASE COMPLEX SUBUNIT G"/>
    <property type="match status" value="1"/>
</dbReference>
<evidence type="ECO:0000256" key="3">
    <source>
        <dbReference type="ARBA" id="ARBA00022630"/>
    </source>
</evidence>
<evidence type="ECO:0000256" key="6">
    <source>
        <dbReference type="HAMAP-Rule" id="MF_00479"/>
    </source>
</evidence>
<evidence type="ECO:0000256" key="4">
    <source>
        <dbReference type="ARBA" id="ARBA00022643"/>
    </source>
</evidence>
<accession>A0A9D1V3S1</accession>
<keyword evidence="6" id="KW-1003">Cell membrane</keyword>
<comment type="similarity">
    <text evidence="6">Belongs to the RnfG family.</text>
</comment>
<feature type="chain" id="PRO_5038822079" description="Ion-translocating oxidoreductase complex subunit G" evidence="8">
    <location>
        <begin position="29"/>
        <end position="369"/>
    </location>
</feature>
<feature type="domain" description="FMN-binding" evidence="9">
    <location>
        <begin position="91"/>
        <end position="177"/>
    </location>
</feature>
<sequence length="369" mass="36903">MKGNTWNNIVKPIVVLGAICLVASAALAAVNEVTAPIIKAQEEAAANEAYFAVLPEADDFEAVTDYQTSNIQAVMKATNGAGWAIQAYGKGFGGDVPVIVGFDANGTIVGIQFLANSETSGYGQKLVDGSEDGISFTQQFIGMSEAPEVGANIDAIAGATVSSKAAASAVTSAMNCFNEVALGQAAVVDEGPVTLSPEEVRAMLAPGAASMTQIDAPEGLTEAWQGDDGSYVLYAEDKGWEYATSPMTIAVGFDANGVITGVWVDASTQTAGIGDVAAGEDYLSQYTGIANEAGLDGVDTVAGSTQSTVGVKKAVRKCVQAIALLNPNAGTGETAASGAASVPADSAASSASTTSEAASVPAASASSAS</sequence>
<dbReference type="EMBL" id="DXFW01000016">
    <property type="protein sequence ID" value="HIX05565.1"/>
    <property type="molecule type" value="Genomic_DNA"/>
</dbReference>
<dbReference type="SMART" id="SM00900">
    <property type="entry name" value="FMN_bind"/>
    <property type="match status" value="2"/>
</dbReference>
<evidence type="ECO:0000256" key="1">
    <source>
        <dbReference type="ARBA" id="ARBA00022448"/>
    </source>
</evidence>
<comment type="function">
    <text evidence="6">Part of a membrane-bound complex that couples electron transfer with translocation of ions across the membrane.</text>
</comment>
<feature type="region of interest" description="Disordered" evidence="7">
    <location>
        <begin position="334"/>
        <end position="369"/>
    </location>
</feature>
<reference evidence="10" key="2">
    <citation type="submission" date="2021-04" db="EMBL/GenBank/DDBJ databases">
        <authorList>
            <person name="Gilroy R."/>
        </authorList>
    </citation>
    <scope>NUCLEOTIDE SEQUENCE</scope>
    <source>
        <strain evidence="10">2239</strain>
    </source>
</reference>
<keyword evidence="1 6" id="KW-0813">Transport</keyword>
<proteinExistence type="inferred from homology"/>
<keyword evidence="2 6" id="KW-0597">Phosphoprotein</keyword>
<keyword evidence="6" id="KW-0812">Transmembrane</keyword>
<feature type="domain" description="FMN-binding" evidence="9">
    <location>
        <begin position="242"/>
        <end position="322"/>
    </location>
</feature>
<organism evidence="10 11">
    <name type="scientific">Candidatus Allofournierella pullicola</name>
    <dbReference type="NCBI Taxonomy" id="2838596"/>
    <lineage>
        <taxon>Bacteria</taxon>
        <taxon>Bacillati</taxon>
        <taxon>Bacillota</taxon>
        <taxon>Clostridia</taxon>
        <taxon>Eubacteriales</taxon>
        <taxon>Oscillospiraceae</taxon>
        <taxon>Allofournierella</taxon>
    </lineage>
</organism>